<keyword evidence="1" id="KW-0472">Membrane</keyword>
<protein>
    <submittedName>
        <fullName evidence="3">Uncharacterized protein LOC106012579</fullName>
    </submittedName>
</protein>
<gene>
    <name evidence="3" type="primary">LOC106012579</name>
</gene>
<accession>A0ABM1VXT6</accession>
<feature type="transmembrane region" description="Helical" evidence="1">
    <location>
        <begin position="175"/>
        <end position="196"/>
    </location>
</feature>
<reference evidence="3" key="1">
    <citation type="submission" date="2025-08" db="UniProtKB">
        <authorList>
            <consortium name="RefSeq"/>
        </authorList>
    </citation>
    <scope>IDENTIFICATION</scope>
</reference>
<organism evidence="2 3">
    <name type="scientific">Aplysia californica</name>
    <name type="common">California sea hare</name>
    <dbReference type="NCBI Taxonomy" id="6500"/>
    <lineage>
        <taxon>Eukaryota</taxon>
        <taxon>Metazoa</taxon>
        <taxon>Spiralia</taxon>
        <taxon>Lophotrochozoa</taxon>
        <taxon>Mollusca</taxon>
        <taxon>Gastropoda</taxon>
        <taxon>Heterobranchia</taxon>
        <taxon>Euthyneura</taxon>
        <taxon>Tectipleura</taxon>
        <taxon>Aplysiida</taxon>
        <taxon>Aplysioidea</taxon>
        <taxon>Aplysiidae</taxon>
        <taxon>Aplysia</taxon>
    </lineage>
</organism>
<keyword evidence="1" id="KW-0812">Transmembrane</keyword>
<dbReference type="Proteomes" id="UP000694888">
    <property type="component" value="Unplaced"/>
</dbReference>
<evidence type="ECO:0000256" key="1">
    <source>
        <dbReference type="SAM" id="Phobius"/>
    </source>
</evidence>
<keyword evidence="1" id="KW-1133">Transmembrane helix</keyword>
<name>A0ABM1VXT6_APLCA</name>
<sequence>MSYLVCRAQEGVYPPECSTDSVLESVPALNELKTQERLRQTTQEAFRVSIDSTLNFTVFRESGLKVDRKLGFWYFYVLGHITRPQLIENDQLVRVKSYLSDKETTIARAFIQGMCGETLIACPSLAQLNDPSIPTPFYQYDCQILYLQPCDQCNVTSLSVATGVGVPNNRRAGCVVGLVVMALCVSLCPGLLLDVLTRLP</sequence>
<evidence type="ECO:0000313" key="3">
    <source>
        <dbReference type="RefSeq" id="XP_035827229.1"/>
    </source>
</evidence>
<keyword evidence="2" id="KW-1185">Reference proteome</keyword>
<evidence type="ECO:0000313" key="2">
    <source>
        <dbReference type="Proteomes" id="UP000694888"/>
    </source>
</evidence>
<proteinExistence type="predicted"/>
<dbReference type="RefSeq" id="XP_035827229.1">
    <property type="nucleotide sequence ID" value="XM_035971336.1"/>
</dbReference>
<dbReference type="GeneID" id="106012579"/>